<protein>
    <submittedName>
        <fullName evidence="2">Uncharacterized protein</fullName>
    </submittedName>
</protein>
<evidence type="ECO:0000313" key="2">
    <source>
        <dbReference type="EMBL" id="KAA3678466.1"/>
    </source>
</evidence>
<feature type="transmembrane region" description="Helical" evidence="1">
    <location>
        <begin position="74"/>
        <end position="93"/>
    </location>
</feature>
<keyword evidence="1" id="KW-1133">Transmembrane helix</keyword>
<gene>
    <name evidence="2" type="ORF">DEA37_0002886</name>
</gene>
<dbReference type="AlphaFoldDB" id="A0A5J4NSA8"/>
<organism evidence="2 3">
    <name type="scientific">Paragonimus westermani</name>
    <dbReference type="NCBI Taxonomy" id="34504"/>
    <lineage>
        <taxon>Eukaryota</taxon>
        <taxon>Metazoa</taxon>
        <taxon>Spiralia</taxon>
        <taxon>Lophotrochozoa</taxon>
        <taxon>Platyhelminthes</taxon>
        <taxon>Trematoda</taxon>
        <taxon>Digenea</taxon>
        <taxon>Plagiorchiida</taxon>
        <taxon>Troglotremata</taxon>
        <taxon>Troglotrematidae</taxon>
        <taxon>Paragonimus</taxon>
    </lineage>
</organism>
<dbReference type="Proteomes" id="UP000324629">
    <property type="component" value="Unassembled WGS sequence"/>
</dbReference>
<feature type="transmembrane region" description="Helical" evidence="1">
    <location>
        <begin position="32"/>
        <end position="54"/>
    </location>
</feature>
<accession>A0A5J4NSA8</accession>
<dbReference type="PANTHER" id="PTHR46065">
    <property type="entry name" value="E3 UBIQUITIN-PROTEIN LIGASE MARCH 2/3 FAMILY MEMBER"/>
    <property type="match status" value="1"/>
</dbReference>
<dbReference type="EMBL" id="QNGE01001093">
    <property type="protein sequence ID" value="KAA3678466.1"/>
    <property type="molecule type" value="Genomic_DNA"/>
</dbReference>
<comment type="caution">
    <text evidence="2">The sequence shown here is derived from an EMBL/GenBank/DDBJ whole genome shotgun (WGS) entry which is preliminary data.</text>
</comment>
<name>A0A5J4NSA8_9TREM</name>
<keyword evidence="3" id="KW-1185">Reference proteome</keyword>
<keyword evidence="1" id="KW-0472">Membrane</keyword>
<evidence type="ECO:0000256" key="1">
    <source>
        <dbReference type="SAM" id="Phobius"/>
    </source>
</evidence>
<sequence length="283" mass="32147">MQLRSRIRLLRDTAQWFLRGGQGENRPRRRHLWTDCICLFIMLPLMTLCAWLTALSGRTDEGVRFSWQGLSLGSLFGILFCVFFVWLVFSVRYHRQSWQLWRKNNQHISLREYRTLNEGTLEQPHPSIHTICSQIALNSHSTPVENAVGRRASLPLLLEKQTSSAVHSPSEHNVRSLTLQLLSGCQNERRRGGTFERPMTIHLNRLDSEQLSLTTSLSAPSVITEKTYLVDMNMVRVVDKTSRPSGVPIAMQSIIPLKATITKTATPQPSVSSQLDPVLSETC</sequence>
<dbReference type="GO" id="GO:0004842">
    <property type="term" value="F:ubiquitin-protein transferase activity"/>
    <property type="evidence" value="ECO:0007669"/>
    <property type="project" value="TreeGrafter"/>
</dbReference>
<dbReference type="GO" id="GO:0016567">
    <property type="term" value="P:protein ubiquitination"/>
    <property type="evidence" value="ECO:0007669"/>
    <property type="project" value="TreeGrafter"/>
</dbReference>
<evidence type="ECO:0000313" key="3">
    <source>
        <dbReference type="Proteomes" id="UP000324629"/>
    </source>
</evidence>
<dbReference type="PANTHER" id="PTHR46065:SF3">
    <property type="entry name" value="FI20425P1"/>
    <property type="match status" value="1"/>
</dbReference>
<reference evidence="2 3" key="1">
    <citation type="journal article" date="2019" name="Gigascience">
        <title>Whole-genome sequence of the oriental lung fluke Paragonimus westermani.</title>
        <authorList>
            <person name="Oey H."/>
            <person name="Zakrzewski M."/>
            <person name="Narain K."/>
            <person name="Devi K.R."/>
            <person name="Agatsuma T."/>
            <person name="Nawaratna S."/>
            <person name="Gobert G.N."/>
            <person name="Jones M.K."/>
            <person name="Ragan M.A."/>
            <person name="McManus D.P."/>
            <person name="Krause L."/>
        </authorList>
    </citation>
    <scope>NUCLEOTIDE SEQUENCE [LARGE SCALE GENOMIC DNA]</scope>
    <source>
        <strain evidence="2 3">IND2009</strain>
    </source>
</reference>
<keyword evidence="1" id="KW-0812">Transmembrane</keyword>
<proteinExistence type="predicted"/>